<dbReference type="InterPro" id="IPR001005">
    <property type="entry name" value="SANT/Myb"/>
</dbReference>
<dbReference type="PROSITE" id="PS50090">
    <property type="entry name" value="MYB_LIKE"/>
    <property type="match status" value="3"/>
</dbReference>
<feature type="domain" description="Myb-like" evidence="2">
    <location>
        <begin position="61"/>
        <end position="111"/>
    </location>
</feature>
<dbReference type="InterPro" id="IPR004046">
    <property type="entry name" value="GST_C"/>
</dbReference>
<dbReference type="GO" id="GO:0000978">
    <property type="term" value="F:RNA polymerase II cis-regulatory region sequence-specific DNA binding"/>
    <property type="evidence" value="ECO:0007669"/>
    <property type="project" value="TreeGrafter"/>
</dbReference>
<proteinExistence type="predicted"/>
<dbReference type="AlphaFoldDB" id="A0A8H5I058"/>
<dbReference type="PROSITE" id="PS51294">
    <property type="entry name" value="HTH_MYB"/>
    <property type="match status" value="2"/>
</dbReference>
<dbReference type="GO" id="GO:0005634">
    <property type="term" value="C:nucleus"/>
    <property type="evidence" value="ECO:0007669"/>
    <property type="project" value="TreeGrafter"/>
</dbReference>
<dbReference type="CDD" id="cd00167">
    <property type="entry name" value="SANT"/>
    <property type="match status" value="2"/>
</dbReference>
<evidence type="ECO:0000259" key="5">
    <source>
        <dbReference type="PROSITE" id="PS51294"/>
    </source>
</evidence>
<dbReference type="SFLD" id="SFLDG00358">
    <property type="entry name" value="Main_(cytGST)"/>
    <property type="match status" value="1"/>
</dbReference>
<dbReference type="PANTHER" id="PTHR45614:SF199">
    <property type="entry name" value="MYB-LIKE TRANSCRIPTION FACTOR (EUROFUNG)-RELATED"/>
    <property type="match status" value="1"/>
</dbReference>
<dbReference type="Gene3D" id="3.40.30.10">
    <property type="entry name" value="Glutaredoxin"/>
    <property type="match status" value="1"/>
</dbReference>
<evidence type="ECO:0000313" key="6">
    <source>
        <dbReference type="EMBL" id="KAF5392757.1"/>
    </source>
</evidence>
<dbReference type="Proteomes" id="UP000518752">
    <property type="component" value="Unassembled WGS sequence"/>
</dbReference>
<dbReference type="Pfam" id="PF13921">
    <property type="entry name" value="Myb_DNA-bind_6"/>
    <property type="match status" value="1"/>
</dbReference>
<protein>
    <recommendedName>
        <fullName evidence="8">Glutathione S-transferase</fullName>
    </recommendedName>
</protein>
<feature type="domain" description="HTH myb-type" evidence="5">
    <location>
        <begin position="1"/>
        <end position="59"/>
    </location>
</feature>
<evidence type="ECO:0000256" key="1">
    <source>
        <dbReference type="SAM" id="MobiDB-lite"/>
    </source>
</evidence>
<feature type="domain" description="GST N-terminal" evidence="3">
    <location>
        <begin position="272"/>
        <end position="348"/>
    </location>
</feature>
<dbReference type="Gene3D" id="1.20.1050.10">
    <property type="match status" value="1"/>
</dbReference>
<comment type="caution">
    <text evidence="6">The sequence shown here is derived from an EMBL/GenBank/DDBJ whole genome shotgun (WGS) entry which is preliminary data.</text>
</comment>
<keyword evidence="7" id="KW-1185">Reference proteome</keyword>
<feature type="compositionally biased region" description="Polar residues" evidence="1">
    <location>
        <begin position="181"/>
        <end position="190"/>
    </location>
</feature>
<dbReference type="InterPro" id="IPR040079">
    <property type="entry name" value="Glutathione_S-Trfase"/>
</dbReference>
<dbReference type="PROSITE" id="PS50405">
    <property type="entry name" value="GST_CTER"/>
    <property type="match status" value="1"/>
</dbReference>
<dbReference type="GO" id="GO:0045944">
    <property type="term" value="P:positive regulation of transcription by RNA polymerase II"/>
    <property type="evidence" value="ECO:0007669"/>
    <property type="project" value="TreeGrafter"/>
</dbReference>
<dbReference type="SMART" id="SM00717">
    <property type="entry name" value="SANT"/>
    <property type="match status" value="3"/>
</dbReference>
<dbReference type="EMBL" id="JAACJN010000004">
    <property type="protein sequence ID" value="KAF5392757.1"/>
    <property type="molecule type" value="Genomic_DNA"/>
</dbReference>
<dbReference type="InterPro" id="IPR009057">
    <property type="entry name" value="Homeodomain-like_sf"/>
</dbReference>
<dbReference type="InterPro" id="IPR017930">
    <property type="entry name" value="Myb_dom"/>
</dbReference>
<feature type="domain" description="Myb-like" evidence="2">
    <location>
        <begin position="112"/>
        <end position="168"/>
    </location>
</feature>
<feature type="region of interest" description="Disordered" evidence="1">
    <location>
        <begin position="181"/>
        <end position="211"/>
    </location>
</feature>
<dbReference type="Pfam" id="PF13417">
    <property type="entry name" value="GST_N_3"/>
    <property type="match status" value="1"/>
</dbReference>
<dbReference type="SFLD" id="SFLDS00019">
    <property type="entry name" value="Glutathione_Transferase_(cytos"/>
    <property type="match status" value="1"/>
</dbReference>
<dbReference type="Pfam" id="PF00249">
    <property type="entry name" value="Myb_DNA-binding"/>
    <property type="match status" value="1"/>
</dbReference>
<reference evidence="6 7" key="1">
    <citation type="journal article" date="2020" name="ISME J.">
        <title>Uncovering the hidden diversity of litter-decomposition mechanisms in mushroom-forming fungi.</title>
        <authorList>
            <person name="Floudas D."/>
            <person name="Bentzer J."/>
            <person name="Ahren D."/>
            <person name="Johansson T."/>
            <person name="Persson P."/>
            <person name="Tunlid A."/>
        </authorList>
    </citation>
    <scope>NUCLEOTIDE SEQUENCE [LARGE SCALE GENOMIC DNA]</scope>
    <source>
        <strain evidence="6 7">CBS 406.79</strain>
    </source>
</reference>
<dbReference type="Pfam" id="PF00043">
    <property type="entry name" value="GST_C"/>
    <property type="match status" value="1"/>
</dbReference>
<dbReference type="OrthoDB" id="249703at2759"/>
<evidence type="ECO:0008006" key="8">
    <source>
        <dbReference type="Google" id="ProtNLM"/>
    </source>
</evidence>
<dbReference type="SUPFAM" id="SSF46689">
    <property type="entry name" value="Homeodomain-like"/>
    <property type="match status" value="2"/>
</dbReference>
<dbReference type="InterPro" id="IPR036282">
    <property type="entry name" value="Glutathione-S-Trfase_C_sf"/>
</dbReference>
<dbReference type="InterPro" id="IPR036249">
    <property type="entry name" value="Thioredoxin-like_sf"/>
</dbReference>
<sequence>MYSNRERRPWSVEEDELLCDAVLKEDPTRTFNPSKWHAIARHLPSRNNKDCRKRWFSKLAKADVARGNWSADEDERLTHALHQHGRKWTIIAQAVQTRNSDQCAKRWKDTLDPSINKAEWTEEEVPSVADVNLINAVKTHGTVWAKIVKAYFPNRTGLAAKNRYHSITRVNIGLPRLPSPTASLSDASQAPSNLGSSSVSPNLSPSYMTDGSSPTSYDLSASSLSWDADGSSFTNHLVPGPLETLALANLFSLPPMEGMSSPPMQQNSSQLKLMTLYGKFCCANTARVEIVLQEIGIPYELIIVDNMSDSDLQSHPFSETPVLVDDGFTLYESRAMCRYLATKYAGRGARLIPDAFLIQSGALFEQAVFTEVFAFEPYASKAVYEKVTKPSKGLPTDEADFQGSIAVLSSKLDNYEQVLSRQSYLAGEELTLADLHHIPCGAMLAEAGCDIMVRKGSNITRWWTEISSRPSWIAVRSGKLFQR</sequence>
<evidence type="ECO:0000259" key="4">
    <source>
        <dbReference type="PROSITE" id="PS50405"/>
    </source>
</evidence>
<evidence type="ECO:0000259" key="3">
    <source>
        <dbReference type="PROSITE" id="PS50404"/>
    </source>
</evidence>
<evidence type="ECO:0000259" key="2">
    <source>
        <dbReference type="PROSITE" id="PS50090"/>
    </source>
</evidence>
<accession>A0A8H5I058</accession>
<dbReference type="Gene3D" id="1.10.10.60">
    <property type="entry name" value="Homeodomain-like"/>
    <property type="match status" value="3"/>
</dbReference>
<dbReference type="InterPro" id="IPR010987">
    <property type="entry name" value="Glutathione-S-Trfase_C-like"/>
</dbReference>
<dbReference type="InterPro" id="IPR004045">
    <property type="entry name" value="Glutathione_S-Trfase_N"/>
</dbReference>
<name>A0A8H5I058_9AGAR</name>
<dbReference type="SUPFAM" id="SSF52833">
    <property type="entry name" value="Thioredoxin-like"/>
    <property type="match status" value="1"/>
</dbReference>
<feature type="domain" description="GST C-terminal" evidence="4">
    <location>
        <begin position="357"/>
        <end position="483"/>
    </location>
</feature>
<dbReference type="InterPro" id="IPR050560">
    <property type="entry name" value="MYB_TF"/>
</dbReference>
<feature type="domain" description="Myb-like" evidence="2">
    <location>
        <begin position="2"/>
        <end position="59"/>
    </location>
</feature>
<evidence type="ECO:0000313" key="7">
    <source>
        <dbReference type="Proteomes" id="UP000518752"/>
    </source>
</evidence>
<gene>
    <name evidence="6" type="ORF">D9757_000797</name>
</gene>
<dbReference type="PANTHER" id="PTHR45614">
    <property type="entry name" value="MYB PROTEIN-RELATED"/>
    <property type="match status" value="1"/>
</dbReference>
<feature type="domain" description="HTH myb-type" evidence="5">
    <location>
        <begin position="61"/>
        <end position="115"/>
    </location>
</feature>
<feature type="compositionally biased region" description="Low complexity" evidence="1">
    <location>
        <begin position="191"/>
        <end position="211"/>
    </location>
</feature>
<dbReference type="SUPFAM" id="SSF47616">
    <property type="entry name" value="GST C-terminal domain-like"/>
    <property type="match status" value="1"/>
</dbReference>
<dbReference type="GO" id="GO:0000278">
    <property type="term" value="P:mitotic cell cycle"/>
    <property type="evidence" value="ECO:0007669"/>
    <property type="project" value="TreeGrafter"/>
</dbReference>
<dbReference type="PROSITE" id="PS50404">
    <property type="entry name" value="GST_NTER"/>
    <property type="match status" value="1"/>
</dbReference>
<dbReference type="GO" id="GO:0000981">
    <property type="term" value="F:DNA-binding transcription factor activity, RNA polymerase II-specific"/>
    <property type="evidence" value="ECO:0007669"/>
    <property type="project" value="TreeGrafter"/>
</dbReference>
<organism evidence="6 7">
    <name type="scientific">Collybiopsis confluens</name>
    <dbReference type="NCBI Taxonomy" id="2823264"/>
    <lineage>
        <taxon>Eukaryota</taxon>
        <taxon>Fungi</taxon>
        <taxon>Dikarya</taxon>
        <taxon>Basidiomycota</taxon>
        <taxon>Agaricomycotina</taxon>
        <taxon>Agaricomycetes</taxon>
        <taxon>Agaricomycetidae</taxon>
        <taxon>Agaricales</taxon>
        <taxon>Marasmiineae</taxon>
        <taxon>Omphalotaceae</taxon>
        <taxon>Collybiopsis</taxon>
    </lineage>
</organism>